<dbReference type="RefSeq" id="XP_030752266.1">
    <property type="nucleotide sequence ID" value="XM_030896406.1"/>
</dbReference>
<evidence type="ECO:0000256" key="1">
    <source>
        <dbReference type="ARBA" id="ARBA00023125"/>
    </source>
</evidence>
<dbReference type="InterPro" id="IPR006600">
    <property type="entry name" value="HTH_CenpB_DNA-bd_dom"/>
</dbReference>
<dbReference type="InterPro" id="IPR036397">
    <property type="entry name" value="RNaseH_sf"/>
</dbReference>
<name>A0A6J2XMI3_SITOR</name>
<feature type="compositionally biased region" description="Basic and acidic residues" evidence="2">
    <location>
        <begin position="492"/>
        <end position="531"/>
    </location>
</feature>
<feature type="region of interest" description="Disordered" evidence="2">
    <location>
        <begin position="469"/>
        <end position="533"/>
    </location>
</feature>
<dbReference type="PANTHER" id="PTHR19303:SF74">
    <property type="entry name" value="POGO TRANSPOSABLE ELEMENT WITH KRAB DOMAIN"/>
    <property type="match status" value="1"/>
</dbReference>
<dbReference type="AlphaFoldDB" id="A0A6J2XMI3"/>
<dbReference type="InParanoid" id="A0A6J2XMI3"/>
<dbReference type="GO" id="GO:0003677">
    <property type="term" value="F:DNA binding"/>
    <property type="evidence" value="ECO:0007669"/>
    <property type="project" value="UniProtKB-KW"/>
</dbReference>
<evidence type="ECO:0000313" key="5">
    <source>
        <dbReference type="RefSeq" id="XP_030752266.1"/>
    </source>
</evidence>
<dbReference type="InterPro" id="IPR004875">
    <property type="entry name" value="DDE_SF_endonuclease_dom"/>
</dbReference>
<dbReference type="PROSITE" id="PS51253">
    <property type="entry name" value="HTH_CENPB"/>
    <property type="match status" value="1"/>
</dbReference>
<evidence type="ECO:0000256" key="2">
    <source>
        <dbReference type="SAM" id="MobiDB-lite"/>
    </source>
</evidence>
<reference evidence="5" key="1">
    <citation type="submission" date="2025-08" db="UniProtKB">
        <authorList>
            <consortium name="RefSeq"/>
        </authorList>
    </citation>
    <scope>IDENTIFICATION</scope>
    <source>
        <tissue evidence="5">Gonads</tissue>
    </source>
</reference>
<keyword evidence="1" id="KW-0238">DNA-binding</keyword>
<proteinExistence type="predicted"/>
<dbReference type="GeneID" id="115879523"/>
<protein>
    <submittedName>
        <fullName evidence="5">Uncharacterized protein LOC115879523</fullName>
    </submittedName>
</protein>
<gene>
    <name evidence="5" type="primary">LOC115879523</name>
</gene>
<dbReference type="KEGG" id="soy:115879523"/>
<dbReference type="InterPro" id="IPR050863">
    <property type="entry name" value="CenT-Element_Derived"/>
</dbReference>
<dbReference type="GO" id="GO:0005634">
    <property type="term" value="C:nucleus"/>
    <property type="evidence" value="ECO:0007669"/>
    <property type="project" value="TreeGrafter"/>
</dbReference>
<evidence type="ECO:0000259" key="3">
    <source>
        <dbReference type="PROSITE" id="PS51253"/>
    </source>
</evidence>
<evidence type="ECO:0000313" key="4">
    <source>
        <dbReference type="Proteomes" id="UP000504635"/>
    </source>
</evidence>
<dbReference type="OrthoDB" id="8187571at2759"/>
<sequence length="666" mass="76288">MSQREAVRVYGIKKQTLQSRIKQILRTMNVEEYLQRTDDDGYESESDLQEKGKYATRKVFSTTQEEKLVNYLKQCSNMNYGLTYEQVRVMVYNYARILPSCKYPKNWNTHKKAGVDWLYGFMRRNRTLSLRKPESTSLARGLGFNRNRVNEFFNNYKNVLEKHKFTPERIFNLDETGVITVLNPPKVIATKGKKQIGLIASAERGELVTVVGIINATGTALPPVYIFPRVRNIEEYLERSPALSAAFGNKSGWMTGELFVKTLEHIVKHTKCNRENKILLLMDNHESHTTLDAILYARENGVVLLSFPPHTSHKLQPLDIGVFGPFKSKCSVSLNEWLSSNPGKTVTVKLILKLTKIPFLEAFIPRNITSSFEKPGIWPVNSLVFTDQDFEATLVFNDNDPTGNPLAEKQDGGTENDLIEREDFRNQPSTSKEAVILPVLDEVASESSVKTNAGIEMLTPELVRPLPKVFRPKTIPRKPKANQGKSRIYTETPEKKRIEEIEENKKTKQKNRIEKEKGKLKRPYTDNESVKNKKIKQVKKKVFSSSSSESSGSGLDYDSETEENLSFGSLQEKDKIELNNFILVKFSVKNTTIHYIGCVQNIISDNTYQVKYLRRRANTNKFHFPQVDDIEMCTRNDVYAILTNPIKSRRDSSLTFSYNFDNINVK</sequence>
<dbReference type="PANTHER" id="PTHR19303">
    <property type="entry name" value="TRANSPOSON"/>
    <property type="match status" value="1"/>
</dbReference>
<feature type="compositionally biased region" description="Basic residues" evidence="2">
    <location>
        <begin position="470"/>
        <end position="480"/>
    </location>
</feature>
<dbReference type="Pfam" id="PF03184">
    <property type="entry name" value="DDE_1"/>
    <property type="match status" value="1"/>
</dbReference>
<dbReference type="Proteomes" id="UP000504635">
    <property type="component" value="Unplaced"/>
</dbReference>
<feature type="domain" description="HTH CENPB-type" evidence="3">
    <location>
        <begin position="52"/>
        <end position="131"/>
    </location>
</feature>
<accession>A0A6J2XMI3</accession>
<keyword evidence="4" id="KW-1185">Reference proteome</keyword>
<organism evidence="4 5">
    <name type="scientific">Sitophilus oryzae</name>
    <name type="common">Rice weevil</name>
    <name type="synonym">Curculio oryzae</name>
    <dbReference type="NCBI Taxonomy" id="7048"/>
    <lineage>
        <taxon>Eukaryota</taxon>
        <taxon>Metazoa</taxon>
        <taxon>Ecdysozoa</taxon>
        <taxon>Arthropoda</taxon>
        <taxon>Hexapoda</taxon>
        <taxon>Insecta</taxon>
        <taxon>Pterygota</taxon>
        <taxon>Neoptera</taxon>
        <taxon>Endopterygota</taxon>
        <taxon>Coleoptera</taxon>
        <taxon>Polyphaga</taxon>
        <taxon>Cucujiformia</taxon>
        <taxon>Curculionidae</taxon>
        <taxon>Dryophthorinae</taxon>
        <taxon>Sitophilus</taxon>
    </lineage>
</organism>
<dbReference type="Gene3D" id="3.30.420.10">
    <property type="entry name" value="Ribonuclease H-like superfamily/Ribonuclease H"/>
    <property type="match status" value="1"/>
</dbReference>